<name>A0A562SRQ0_9BACT</name>
<proteinExistence type="predicted"/>
<dbReference type="InterPro" id="IPR012657">
    <property type="entry name" value="23S_rRNA-intervening_sequence"/>
</dbReference>
<dbReference type="SUPFAM" id="SSF158446">
    <property type="entry name" value="IVS-encoded protein-like"/>
    <property type="match status" value="1"/>
</dbReference>
<dbReference type="CDD" id="cd16377">
    <property type="entry name" value="23S_rRNA_IVP_like"/>
    <property type="match status" value="1"/>
</dbReference>
<dbReference type="AlphaFoldDB" id="A0A562SRQ0"/>
<evidence type="ECO:0000313" key="1">
    <source>
        <dbReference type="EMBL" id="TWI83694.1"/>
    </source>
</evidence>
<evidence type="ECO:0000313" key="2">
    <source>
        <dbReference type="Proteomes" id="UP000316167"/>
    </source>
</evidence>
<protein>
    <submittedName>
        <fullName evidence="1">Four helix bundle protein</fullName>
    </submittedName>
</protein>
<accession>A0A562SRQ0</accession>
<dbReference type="Proteomes" id="UP000316167">
    <property type="component" value="Unassembled WGS sequence"/>
</dbReference>
<dbReference type="PANTHER" id="PTHR38471">
    <property type="entry name" value="FOUR HELIX BUNDLE PROTEIN"/>
    <property type="match status" value="1"/>
</dbReference>
<dbReference type="NCBIfam" id="TIGR02436">
    <property type="entry name" value="four helix bundle protein"/>
    <property type="match status" value="1"/>
</dbReference>
<dbReference type="RefSeq" id="WP_144885989.1">
    <property type="nucleotide sequence ID" value="NZ_VLLE01000003.1"/>
</dbReference>
<dbReference type="EMBL" id="VLLE01000003">
    <property type="protein sequence ID" value="TWI83694.1"/>
    <property type="molecule type" value="Genomic_DNA"/>
</dbReference>
<sequence length="117" mass="13402">MFLNLSHTNLDLFKVSRTFTLLCYKETNNFPSDEKFAIIQQIRRAALSVHLNIAEGASRKSLAERKRFYEIARGSLVEVDTAFDIAVELNYTTNEQLQELGSHIIRCFQMLSKMIGA</sequence>
<dbReference type="OrthoDB" id="9811959at2"/>
<dbReference type="PANTHER" id="PTHR38471:SF2">
    <property type="entry name" value="FOUR HELIX BUNDLE PROTEIN"/>
    <property type="match status" value="1"/>
</dbReference>
<dbReference type="InterPro" id="IPR036583">
    <property type="entry name" value="23S_rRNA_IVS_sf"/>
</dbReference>
<organism evidence="1 2">
    <name type="scientific">Lacibacter cauensis</name>
    <dbReference type="NCBI Taxonomy" id="510947"/>
    <lineage>
        <taxon>Bacteria</taxon>
        <taxon>Pseudomonadati</taxon>
        <taxon>Bacteroidota</taxon>
        <taxon>Chitinophagia</taxon>
        <taxon>Chitinophagales</taxon>
        <taxon>Chitinophagaceae</taxon>
        <taxon>Lacibacter</taxon>
    </lineage>
</organism>
<reference evidence="1 2" key="1">
    <citation type="journal article" date="2015" name="Stand. Genomic Sci.">
        <title>Genomic Encyclopedia of Bacterial and Archaeal Type Strains, Phase III: the genomes of soil and plant-associated and newly described type strains.</title>
        <authorList>
            <person name="Whitman W.B."/>
            <person name="Woyke T."/>
            <person name="Klenk H.P."/>
            <person name="Zhou Y."/>
            <person name="Lilburn T.G."/>
            <person name="Beck B.J."/>
            <person name="De Vos P."/>
            <person name="Vandamme P."/>
            <person name="Eisen J.A."/>
            <person name="Garrity G."/>
            <person name="Hugenholtz P."/>
            <person name="Kyrpides N.C."/>
        </authorList>
    </citation>
    <scope>NUCLEOTIDE SEQUENCE [LARGE SCALE GENOMIC DNA]</scope>
    <source>
        <strain evidence="1 2">CGMCC 1.7271</strain>
    </source>
</reference>
<dbReference type="Pfam" id="PF05635">
    <property type="entry name" value="23S_rRNA_IVP"/>
    <property type="match status" value="1"/>
</dbReference>
<keyword evidence="2" id="KW-1185">Reference proteome</keyword>
<dbReference type="Gene3D" id="1.20.1440.60">
    <property type="entry name" value="23S rRNA-intervening sequence"/>
    <property type="match status" value="1"/>
</dbReference>
<comment type="caution">
    <text evidence="1">The sequence shown here is derived from an EMBL/GenBank/DDBJ whole genome shotgun (WGS) entry which is preliminary data.</text>
</comment>
<gene>
    <name evidence="1" type="ORF">IQ13_1807</name>
</gene>